<dbReference type="GO" id="GO:0004014">
    <property type="term" value="F:adenosylmethionine decarboxylase activity"/>
    <property type="evidence" value="ECO:0007669"/>
    <property type="project" value="UniProtKB-EC"/>
</dbReference>
<keyword evidence="10" id="KW-0670">Pyruvate</keyword>
<name>A0ABS5DS36_9BURK</name>
<evidence type="ECO:0000256" key="2">
    <source>
        <dbReference type="ARBA" id="ARBA00022691"/>
    </source>
</evidence>
<dbReference type="EC" id="4.1.1.50" evidence="11"/>
<evidence type="ECO:0000256" key="1">
    <source>
        <dbReference type="ARBA" id="ARBA00001928"/>
    </source>
</evidence>
<dbReference type="InterPro" id="IPR016067">
    <property type="entry name" value="S-AdoMet_deCO2ase_core"/>
</dbReference>
<dbReference type="Gene3D" id="3.30.160.750">
    <property type="match status" value="1"/>
</dbReference>
<dbReference type="InterPro" id="IPR042286">
    <property type="entry name" value="AdoMetDC_C"/>
</dbReference>
<keyword evidence="2" id="KW-0949">S-adenosyl-L-methionine</keyword>
<evidence type="ECO:0000256" key="5">
    <source>
        <dbReference type="ARBA" id="ARBA00023066"/>
    </source>
</evidence>
<dbReference type="InterPro" id="IPR003826">
    <property type="entry name" value="AdoMetDC_fam_prok"/>
</dbReference>
<accession>A0ABS5DS36</accession>
<proteinExistence type="predicted"/>
<keyword evidence="7" id="KW-0865">Zymogen</keyword>
<evidence type="ECO:0000256" key="7">
    <source>
        <dbReference type="ARBA" id="ARBA00023145"/>
    </source>
</evidence>
<dbReference type="NCBIfam" id="TIGR03330">
    <property type="entry name" value="SAM_DCase_Bsu"/>
    <property type="match status" value="1"/>
</dbReference>
<comment type="cofactor">
    <cofactor evidence="1">
        <name>pyruvate</name>
        <dbReference type="ChEBI" id="CHEBI:15361"/>
    </cofactor>
</comment>
<dbReference type="EMBL" id="JAGQDG010000001">
    <property type="protein sequence ID" value="MBQ0933942.1"/>
    <property type="molecule type" value="Genomic_DNA"/>
</dbReference>
<dbReference type="InterPro" id="IPR017716">
    <property type="entry name" value="S-AdoMet_deCOase_pro-enz"/>
</dbReference>
<evidence type="ECO:0000256" key="8">
    <source>
        <dbReference type="ARBA" id="ARBA00023239"/>
    </source>
</evidence>
<evidence type="ECO:0000313" key="11">
    <source>
        <dbReference type="EMBL" id="MBQ0933942.1"/>
    </source>
</evidence>
<evidence type="ECO:0000256" key="3">
    <source>
        <dbReference type="ARBA" id="ARBA00022793"/>
    </source>
</evidence>
<evidence type="ECO:0000256" key="10">
    <source>
        <dbReference type="ARBA" id="ARBA00023317"/>
    </source>
</evidence>
<comment type="caution">
    <text evidence="11">The sequence shown here is derived from an EMBL/GenBank/DDBJ whole genome shotgun (WGS) entry which is preliminary data.</text>
</comment>
<sequence length="132" mass="13934">MHGLHLTADLRGCPLAQPAMTDPAALRSLCLAAVAEAGLQAVGELFHRFQAAPGQPEDSAGVTGVVLLAESHLALHTWPELAAVTLDVYVCNLGQDNSAKAEALMARLQQAFGATETECHRLQRGGRLLQTI</sequence>
<keyword evidence="12" id="KW-1185">Reference proteome</keyword>
<evidence type="ECO:0000256" key="4">
    <source>
        <dbReference type="ARBA" id="ARBA00022813"/>
    </source>
</evidence>
<keyword evidence="3" id="KW-0210">Decarboxylase</keyword>
<keyword evidence="5" id="KW-0745">Spermidine biosynthesis</keyword>
<evidence type="ECO:0000313" key="12">
    <source>
        <dbReference type="Proteomes" id="UP000672097"/>
    </source>
</evidence>
<protein>
    <submittedName>
        <fullName evidence="11">Adenosylmethionine decarboxylase</fullName>
        <ecNumber evidence="11">4.1.1.50</ecNumber>
    </submittedName>
</protein>
<gene>
    <name evidence="11" type="primary">speD</name>
    <name evidence="11" type="ORF">KAK11_01290</name>
</gene>
<dbReference type="PANTHER" id="PTHR33866">
    <property type="entry name" value="S-ADENOSYLMETHIONINE DECARBOXYLASE PROENZYME"/>
    <property type="match status" value="1"/>
</dbReference>
<keyword evidence="9" id="KW-0704">Schiff base</keyword>
<evidence type="ECO:0000256" key="6">
    <source>
        <dbReference type="ARBA" id="ARBA00023115"/>
    </source>
</evidence>
<dbReference type="SUPFAM" id="SSF56276">
    <property type="entry name" value="S-adenosylmethionine decarboxylase"/>
    <property type="match status" value="1"/>
</dbReference>
<evidence type="ECO:0000256" key="9">
    <source>
        <dbReference type="ARBA" id="ARBA00023270"/>
    </source>
</evidence>
<dbReference type="PANTHER" id="PTHR33866:SF2">
    <property type="entry name" value="S-ADENOSYLMETHIONINE DECARBOXYLASE PROENZYME"/>
    <property type="match status" value="1"/>
</dbReference>
<keyword evidence="8 11" id="KW-0456">Lyase</keyword>
<reference evidence="11 12" key="1">
    <citation type="submission" date="2021-04" db="EMBL/GenBank/DDBJ databases">
        <title>The genome sequence of type strain Ideonella paludis KCTC 32238.</title>
        <authorList>
            <person name="Liu Y."/>
        </authorList>
    </citation>
    <scope>NUCLEOTIDE SEQUENCE [LARGE SCALE GENOMIC DNA]</scope>
    <source>
        <strain evidence="11 12">KCTC 32238</strain>
    </source>
</reference>
<keyword evidence="4" id="KW-0068">Autocatalytic cleavage</keyword>
<dbReference type="RefSeq" id="WP_210805366.1">
    <property type="nucleotide sequence ID" value="NZ_JAGQDG010000001.1"/>
</dbReference>
<organism evidence="11 12">
    <name type="scientific">Ideonella paludis</name>
    <dbReference type="NCBI Taxonomy" id="1233411"/>
    <lineage>
        <taxon>Bacteria</taxon>
        <taxon>Pseudomonadati</taxon>
        <taxon>Pseudomonadota</taxon>
        <taxon>Betaproteobacteria</taxon>
        <taxon>Burkholderiales</taxon>
        <taxon>Sphaerotilaceae</taxon>
        <taxon>Ideonella</taxon>
    </lineage>
</organism>
<keyword evidence="6" id="KW-0620">Polyamine biosynthesis</keyword>
<dbReference type="InterPro" id="IPR042284">
    <property type="entry name" value="AdoMetDC_N"/>
</dbReference>
<dbReference type="Gene3D" id="3.30.360.110">
    <property type="entry name" value="S-adenosylmethionine decarboxylase domain"/>
    <property type="match status" value="1"/>
</dbReference>
<dbReference type="Proteomes" id="UP000672097">
    <property type="component" value="Unassembled WGS sequence"/>
</dbReference>
<dbReference type="Pfam" id="PF02675">
    <property type="entry name" value="AdoMet_dc"/>
    <property type="match status" value="1"/>
</dbReference>